<sequence>MADESETQPSTTTPSTSLPNSATETNIKQSQVPTFSGFPAYPYGDMQMFPIMYPALIPGLIPLQNVEPINHGAGIYAVPVIPFMGSMTGLTSNTLIPLTYNIPTRTSTPEGGAVAAGPEAQQQHAVQRQVIVRRFHFAFQIDLLLVLKLAAVIFIFNQDGSRHRLILLVFFAALVYLYQTGAFTPLMRWLSQSMRAGAPPQPRPVVRAENAPGAPRLENGNAAAAPEGQHPGAENLNRITYGDQAAANENHPPPPEGNLWIIVKEIRMIVVGFITSLLPGFQNVD</sequence>
<feature type="transmembrane region" description="Helical" evidence="2">
    <location>
        <begin position="137"/>
        <end position="157"/>
    </location>
</feature>
<dbReference type="AlphaFoldDB" id="A0A7J7MLK0"/>
<feature type="region of interest" description="Disordered" evidence="1">
    <location>
        <begin position="1"/>
        <end position="29"/>
    </location>
</feature>
<accession>A0A7J7MLK0</accession>
<protein>
    <recommendedName>
        <fullName evidence="6">Transmembrane protein</fullName>
    </recommendedName>
</protein>
<feature type="compositionally biased region" description="Low complexity" evidence="1">
    <location>
        <begin position="7"/>
        <end position="23"/>
    </location>
</feature>
<evidence type="ECO:0000313" key="5">
    <source>
        <dbReference type="Proteomes" id="UP000541444"/>
    </source>
</evidence>
<organism evidence="4 5">
    <name type="scientific">Kingdonia uniflora</name>
    <dbReference type="NCBI Taxonomy" id="39325"/>
    <lineage>
        <taxon>Eukaryota</taxon>
        <taxon>Viridiplantae</taxon>
        <taxon>Streptophyta</taxon>
        <taxon>Embryophyta</taxon>
        <taxon>Tracheophyta</taxon>
        <taxon>Spermatophyta</taxon>
        <taxon>Magnoliopsida</taxon>
        <taxon>Ranunculales</taxon>
        <taxon>Circaeasteraceae</taxon>
        <taxon>Kingdonia</taxon>
    </lineage>
</organism>
<evidence type="ECO:0000313" key="4">
    <source>
        <dbReference type="EMBL" id="KAF6155608.1"/>
    </source>
</evidence>
<feature type="region of interest" description="Disordered" evidence="1">
    <location>
        <begin position="196"/>
        <end position="235"/>
    </location>
</feature>
<evidence type="ECO:0000313" key="3">
    <source>
        <dbReference type="EMBL" id="KAF6138400.1"/>
    </source>
</evidence>
<dbReference type="EMBL" id="JACGCM010001410">
    <property type="protein sequence ID" value="KAF6155608.1"/>
    <property type="molecule type" value="Genomic_DNA"/>
</dbReference>
<gene>
    <name evidence="3" type="ORF">GIB67_032904</name>
    <name evidence="4" type="ORF">GIB67_034703</name>
</gene>
<keyword evidence="2" id="KW-0472">Membrane</keyword>
<dbReference type="Proteomes" id="UP000541444">
    <property type="component" value="Unassembled WGS sequence"/>
</dbReference>
<dbReference type="OrthoDB" id="21589at2759"/>
<keyword evidence="5" id="KW-1185">Reference proteome</keyword>
<evidence type="ECO:0000256" key="2">
    <source>
        <dbReference type="SAM" id="Phobius"/>
    </source>
</evidence>
<proteinExistence type="predicted"/>
<dbReference type="PANTHER" id="PTHR36787">
    <property type="entry name" value="TRANSMEMBRANE PROTEIN"/>
    <property type="match status" value="1"/>
</dbReference>
<dbReference type="EMBL" id="JACGCM010002590">
    <property type="protein sequence ID" value="KAF6138400.1"/>
    <property type="molecule type" value="Genomic_DNA"/>
</dbReference>
<keyword evidence="2" id="KW-0812">Transmembrane</keyword>
<comment type="caution">
    <text evidence="4">The sequence shown here is derived from an EMBL/GenBank/DDBJ whole genome shotgun (WGS) entry which is preliminary data.</text>
</comment>
<keyword evidence="2" id="KW-1133">Transmembrane helix</keyword>
<reference evidence="4 5" key="1">
    <citation type="journal article" date="2020" name="IScience">
        <title>Genome Sequencing of the Endangered Kingdonia uniflora (Circaeasteraceae, Ranunculales) Reveals Potential Mechanisms of Evolutionary Specialization.</title>
        <authorList>
            <person name="Sun Y."/>
            <person name="Deng T."/>
            <person name="Zhang A."/>
            <person name="Moore M.J."/>
            <person name="Landis J.B."/>
            <person name="Lin N."/>
            <person name="Zhang H."/>
            <person name="Zhang X."/>
            <person name="Huang J."/>
            <person name="Zhang X."/>
            <person name="Sun H."/>
            <person name="Wang H."/>
        </authorList>
    </citation>
    <scope>NUCLEOTIDE SEQUENCE [LARGE SCALE GENOMIC DNA]</scope>
    <source>
        <strain evidence="4">TB1705</strain>
        <tissue evidence="4">Leaf</tissue>
    </source>
</reference>
<name>A0A7J7MLK0_9MAGN</name>
<evidence type="ECO:0008006" key="6">
    <source>
        <dbReference type="Google" id="ProtNLM"/>
    </source>
</evidence>
<feature type="transmembrane region" description="Helical" evidence="2">
    <location>
        <begin position="163"/>
        <end position="186"/>
    </location>
</feature>
<evidence type="ECO:0000256" key="1">
    <source>
        <dbReference type="SAM" id="MobiDB-lite"/>
    </source>
</evidence>